<evidence type="ECO:0000256" key="1">
    <source>
        <dbReference type="PROSITE-ProRule" id="PRU00042"/>
    </source>
</evidence>
<reference evidence="3 4" key="1">
    <citation type="submission" date="2016-03" db="EMBL/GenBank/DDBJ databases">
        <title>Trachymyrmex septentrionalis WGS genome.</title>
        <authorList>
            <person name="Nygaard S."/>
            <person name="Hu H."/>
            <person name="Boomsma J."/>
            <person name="Zhang G."/>
        </authorList>
    </citation>
    <scope>NUCLEOTIDE SEQUENCE [LARGE SCALE GENOMIC DNA]</scope>
    <source>
        <strain evidence="3">Tsep2-gDNA-1</strain>
        <tissue evidence="3">Whole body</tissue>
    </source>
</reference>
<dbReference type="SUPFAM" id="SSF57667">
    <property type="entry name" value="beta-beta-alpha zinc fingers"/>
    <property type="match status" value="1"/>
</dbReference>
<evidence type="ECO:0000313" key="4">
    <source>
        <dbReference type="Proteomes" id="UP000078541"/>
    </source>
</evidence>
<evidence type="ECO:0000313" key="3">
    <source>
        <dbReference type="EMBL" id="KYN32071.1"/>
    </source>
</evidence>
<dbReference type="Gene3D" id="3.30.160.60">
    <property type="entry name" value="Classic Zinc Finger"/>
    <property type="match status" value="2"/>
</dbReference>
<proteinExistence type="predicted"/>
<feature type="domain" description="C2H2-type" evidence="2">
    <location>
        <begin position="1"/>
        <end position="28"/>
    </location>
</feature>
<organism evidence="3 4">
    <name type="scientific">Trachymyrmex septentrionalis</name>
    <dbReference type="NCBI Taxonomy" id="34720"/>
    <lineage>
        <taxon>Eukaryota</taxon>
        <taxon>Metazoa</taxon>
        <taxon>Ecdysozoa</taxon>
        <taxon>Arthropoda</taxon>
        <taxon>Hexapoda</taxon>
        <taxon>Insecta</taxon>
        <taxon>Pterygota</taxon>
        <taxon>Neoptera</taxon>
        <taxon>Endopterygota</taxon>
        <taxon>Hymenoptera</taxon>
        <taxon>Apocrita</taxon>
        <taxon>Aculeata</taxon>
        <taxon>Formicoidea</taxon>
        <taxon>Formicidae</taxon>
        <taxon>Myrmicinae</taxon>
        <taxon>Trachymyrmex</taxon>
    </lineage>
</organism>
<dbReference type="SMART" id="SM00355">
    <property type="entry name" value="ZnF_C2H2"/>
    <property type="match status" value="2"/>
</dbReference>
<gene>
    <name evidence="3" type="ORF">ALC56_13448</name>
</gene>
<feature type="non-terminal residue" evidence="3">
    <location>
        <position position="1"/>
    </location>
</feature>
<dbReference type="EMBL" id="KQ981954">
    <property type="protein sequence ID" value="KYN32071.1"/>
    <property type="molecule type" value="Genomic_DNA"/>
</dbReference>
<dbReference type="PROSITE" id="PS50157">
    <property type="entry name" value="ZINC_FINGER_C2H2_2"/>
    <property type="match status" value="2"/>
</dbReference>
<keyword evidence="1" id="KW-0479">Metal-binding</keyword>
<dbReference type="Proteomes" id="UP000078541">
    <property type="component" value="Unassembled WGS sequence"/>
</dbReference>
<dbReference type="InterPro" id="IPR013087">
    <property type="entry name" value="Znf_C2H2_type"/>
</dbReference>
<keyword evidence="4" id="KW-1185">Reference proteome</keyword>
<keyword evidence="1" id="KW-0863">Zinc-finger</keyword>
<dbReference type="Pfam" id="PF00096">
    <property type="entry name" value="zf-C2H2"/>
    <property type="match status" value="2"/>
</dbReference>
<feature type="domain" description="C2H2-type" evidence="2">
    <location>
        <begin position="30"/>
        <end position="54"/>
    </location>
</feature>
<sequence length="54" mass="6577">FTCYKCGKRYTWTDSLTRHLREGCGVLPKHICTICGRKFRRKDYLLRHENHIHK</sequence>
<protein>
    <recommendedName>
        <fullName evidence="2">C2H2-type domain-containing protein</fullName>
    </recommendedName>
</protein>
<dbReference type="STRING" id="34720.A0A195EV92"/>
<dbReference type="AlphaFoldDB" id="A0A195EV92"/>
<keyword evidence="1" id="KW-0862">Zinc</keyword>
<dbReference type="InterPro" id="IPR036236">
    <property type="entry name" value="Znf_C2H2_sf"/>
</dbReference>
<dbReference type="PROSITE" id="PS00028">
    <property type="entry name" value="ZINC_FINGER_C2H2_1"/>
    <property type="match status" value="1"/>
</dbReference>
<dbReference type="GO" id="GO:0008270">
    <property type="term" value="F:zinc ion binding"/>
    <property type="evidence" value="ECO:0007669"/>
    <property type="project" value="UniProtKB-KW"/>
</dbReference>
<accession>A0A195EV92</accession>
<evidence type="ECO:0000259" key="2">
    <source>
        <dbReference type="PROSITE" id="PS50157"/>
    </source>
</evidence>
<name>A0A195EV92_9HYME</name>